<reference evidence="2" key="1">
    <citation type="journal article" date="2014" name="Front. Microbiol.">
        <title>High frequency of phylogenetically diverse reductive dehalogenase-homologous genes in deep subseafloor sedimentary metagenomes.</title>
        <authorList>
            <person name="Kawai M."/>
            <person name="Futagami T."/>
            <person name="Toyoda A."/>
            <person name="Takaki Y."/>
            <person name="Nishi S."/>
            <person name="Hori S."/>
            <person name="Arai W."/>
            <person name="Tsubouchi T."/>
            <person name="Morono Y."/>
            <person name="Uchiyama I."/>
            <person name="Ito T."/>
            <person name="Fujiyama A."/>
            <person name="Inagaki F."/>
            <person name="Takami H."/>
        </authorList>
    </citation>
    <scope>NUCLEOTIDE SEQUENCE</scope>
    <source>
        <strain evidence="2">Expedition CK06-06</strain>
    </source>
</reference>
<name>X1B8D1_9ZZZZ</name>
<comment type="caution">
    <text evidence="2">The sequence shown here is derived from an EMBL/GenBank/DDBJ whole genome shotgun (WGS) entry which is preliminary data.</text>
</comment>
<dbReference type="AlphaFoldDB" id="X1B8D1"/>
<feature type="compositionally biased region" description="Polar residues" evidence="1">
    <location>
        <begin position="120"/>
        <end position="129"/>
    </location>
</feature>
<protein>
    <submittedName>
        <fullName evidence="2">Uncharacterized protein</fullName>
    </submittedName>
</protein>
<organism evidence="2">
    <name type="scientific">marine sediment metagenome</name>
    <dbReference type="NCBI Taxonomy" id="412755"/>
    <lineage>
        <taxon>unclassified sequences</taxon>
        <taxon>metagenomes</taxon>
        <taxon>ecological metagenomes</taxon>
    </lineage>
</organism>
<feature type="region of interest" description="Disordered" evidence="1">
    <location>
        <begin position="120"/>
        <end position="145"/>
    </location>
</feature>
<evidence type="ECO:0000256" key="1">
    <source>
        <dbReference type="SAM" id="MobiDB-lite"/>
    </source>
</evidence>
<proteinExistence type="predicted"/>
<evidence type="ECO:0000313" key="2">
    <source>
        <dbReference type="EMBL" id="GAG91375.1"/>
    </source>
</evidence>
<sequence length="145" mass="16335">MESNIIYLYPFPGSITWNVTDGEGDLDTAEYGSDDIDVDTNLVIVFDKEPAEATADDSESDFAPFLHKYIDAGVLARAYGANTDGRIRSLADYWEMRQVVAKKAIMRFLSKRRTDRTYTLKSSNGASIRSNRHPRLPDAYPVTYP</sequence>
<accession>X1B8D1</accession>
<dbReference type="EMBL" id="BART01023308">
    <property type="protein sequence ID" value="GAG91375.1"/>
    <property type="molecule type" value="Genomic_DNA"/>
</dbReference>
<gene>
    <name evidence="2" type="ORF">S01H4_42449</name>
</gene>